<evidence type="ECO:0000256" key="1">
    <source>
        <dbReference type="SAM" id="Coils"/>
    </source>
</evidence>
<gene>
    <name evidence="2" type="ORF">CR513_49632</name>
</gene>
<comment type="caution">
    <text evidence="2">The sequence shown here is derived from an EMBL/GenBank/DDBJ whole genome shotgun (WGS) entry which is preliminary data.</text>
</comment>
<protein>
    <submittedName>
        <fullName evidence="2">Uncharacterized protein</fullName>
    </submittedName>
</protein>
<name>A0A371EYC3_MUCPR</name>
<evidence type="ECO:0000313" key="2">
    <source>
        <dbReference type="EMBL" id="RDX71060.1"/>
    </source>
</evidence>
<dbReference type="EMBL" id="QJKJ01011480">
    <property type="protein sequence ID" value="RDX71060.1"/>
    <property type="molecule type" value="Genomic_DNA"/>
</dbReference>
<feature type="non-terminal residue" evidence="2">
    <location>
        <position position="1"/>
    </location>
</feature>
<evidence type="ECO:0000313" key="3">
    <source>
        <dbReference type="Proteomes" id="UP000257109"/>
    </source>
</evidence>
<proteinExistence type="predicted"/>
<dbReference type="AlphaFoldDB" id="A0A371EYC3"/>
<sequence>MCFASWSHYLNLRSIISRANKASLRHPYGAHSKTKIMERVMNNLEQQYEELRGDINQLKEQMSKILEML</sequence>
<keyword evidence="3" id="KW-1185">Reference proteome</keyword>
<organism evidence="2 3">
    <name type="scientific">Mucuna pruriens</name>
    <name type="common">Velvet bean</name>
    <name type="synonym">Dolichos pruriens</name>
    <dbReference type="NCBI Taxonomy" id="157652"/>
    <lineage>
        <taxon>Eukaryota</taxon>
        <taxon>Viridiplantae</taxon>
        <taxon>Streptophyta</taxon>
        <taxon>Embryophyta</taxon>
        <taxon>Tracheophyta</taxon>
        <taxon>Spermatophyta</taxon>
        <taxon>Magnoliopsida</taxon>
        <taxon>eudicotyledons</taxon>
        <taxon>Gunneridae</taxon>
        <taxon>Pentapetalae</taxon>
        <taxon>rosids</taxon>
        <taxon>fabids</taxon>
        <taxon>Fabales</taxon>
        <taxon>Fabaceae</taxon>
        <taxon>Papilionoideae</taxon>
        <taxon>50 kb inversion clade</taxon>
        <taxon>NPAAA clade</taxon>
        <taxon>indigoferoid/millettioid clade</taxon>
        <taxon>Phaseoleae</taxon>
        <taxon>Mucuna</taxon>
    </lineage>
</organism>
<reference evidence="2" key="1">
    <citation type="submission" date="2018-05" db="EMBL/GenBank/DDBJ databases">
        <title>Draft genome of Mucuna pruriens seed.</title>
        <authorList>
            <person name="Nnadi N.E."/>
            <person name="Vos R."/>
            <person name="Hasami M.H."/>
            <person name="Devisetty U.K."/>
            <person name="Aguiy J.C."/>
        </authorList>
    </citation>
    <scope>NUCLEOTIDE SEQUENCE [LARGE SCALE GENOMIC DNA]</scope>
    <source>
        <strain evidence="2">JCA_2017</strain>
    </source>
</reference>
<keyword evidence="1" id="KW-0175">Coiled coil</keyword>
<dbReference type="Proteomes" id="UP000257109">
    <property type="component" value="Unassembled WGS sequence"/>
</dbReference>
<accession>A0A371EYC3</accession>
<feature type="coiled-coil region" evidence="1">
    <location>
        <begin position="34"/>
        <end position="68"/>
    </location>
</feature>